<evidence type="ECO:0000256" key="2">
    <source>
        <dbReference type="ARBA" id="ARBA00003818"/>
    </source>
</evidence>
<dbReference type="InterPro" id="IPR016181">
    <property type="entry name" value="Acyl_CoA_acyltransferase"/>
</dbReference>
<dbReference type="SUPFAM" id="SSF56801">
    <property type="entry name" value="Acetyl-CoA synthetase-like"/>
    <property type="match status" value="1"/>
</dbReference>
<keyword evidence="14" id="KW-1185">Reference proteome</keyword>
<comment type="pathway">
    <text evidence="3">Siderophore biosynthesis; mycobactin biosynthesis.</text>
</comment>
<feature type="domain" description="Carrier" evidence="12">
    <location>
        <begin position="1083"/>
        <end position="1159"/>
    </location>
</feature>
<dbReference type="Gene3D" id="1.10.1200.10">
    <property type="entry name" value="ACP-like"/>
    <property type="match status" value="2"/>
</dbReference>
<evidence type="ECO:0000256" key="6">
    <source>
        <dbReference type="ARBA" id="ARBA00020586"/>
    </source>
</evidence>
<dbReference type="SUPFAM" id="SSF52777">
    <property type="entry name" value="CoA-dependent acyltransferases"/>
    <property type="match status" value="2"/>
</dbReference>
<dbReference type="SMART" id="SM00823">
    <property type="entry name" value="PKS_PP"/>
    <property type="match status" value="1"/>
</dbReference>
<name>A0ABV5JUA8_9ACTN</name>
<feature type="domain" description="Carrier" evidence="12">
    <location>
        <begin position="4"/>
        <end position="80"/>
    </location>
</feature>
<dbReference type="InterPro" id="IPR020845">
    <property type="entry name" value="AMP-binding_CS"/>
</dbReference>
<dbReference type="Pfam" id="PF00668">
    <property type="entry name" value="Condensation"/>
    <property type="match status" value="1"/>
</dbReference>
<dbReference type="InterPro" id="IPR045851">
    <property type="entry name" value="AMP-bd_C_sf"/>
</dbReference>
<dbReference type="Gene3D" id="3.30.559.10">
    <property type="entry name" value="Chloramphenicol acetyltransferase-like domain"/>
    <property type="match status" value="1"/>
</dbReference>
<evidence type="ECO:0000256" key="3">
    <source>
        <dbReference type="ARBA" id="ARBA00005102"/>
    </source>
</evidence>
<evidence type="ECO:0000256" key="11">
    <source>
        <dbReference type="ARBA" id="ARBA00033440"/>
    </source>
</evidence>
<evidence type="ECO:0000256" key="8">
    <source>
        <dbReference type="ARBA" id="ARBA00022553"/>
    </source>
</evidence>
<accession>A0ABV5JUA8</accession>
<dbReference type="InterPro" id="IPR000873">
    <property type="entry name" value="AMP-dep_synth/lig_dom"/>
</dbReference>
<dbReference type="InterPro" id="IPR010071">
    <property type="entry name" value="AA_adenyl_dom"/>
</dbReference>
<dbReference type="InterPro" id="IPR023213">
    <property type="entry name" value="CAT-like_dom_sf"/>
</dbReference>
<dbReference type="InterPro" id="IPR025110">
    <property type="entry name" value="AMP-bd_C"/>
</dbReference>
<dbReference type="EMBL" id="JBHMDY010000032">
    <property type="protein sequence ID" value="MFB9261396.1"/>
    <property type="molecule type" value="Genomic_DNA"/>
</dbReference>
<evidence type="ECO:0000313" key="14">
    <source>
        <dbReference type="Proteomes" id="UP001589700"/>
    </source>
</evidence>
<evidence type="ECO:0000256" key="4">
    <source>
        <dbReference type="ARBA" id="ARBA00007380"/>
    </source>
</evidence>
<evidence type="ECO:0000256" key="9">
    <source>
        <dbReference type="ARBA" id="ARBA00022598"/>
    </source>
</evidence>
<dbReference type="Proteomes" id="UP001589700">
    <property type="component" value="Unassembled WGS sequence"/>
</dbReference>
<gene>
    <name evidence="13" type="ORF">ACFFVD_16550</name>
</gene>
<dbReference type="Gene3D" id="3.40.630.30">
    <property type="match status" value="1"/>
</dbReference>
<reference evidence="13 14" key="1">
    <citation type="submission" date="2024-09" db="EMBL/GenBank/DDBJ databases">
        <authorList>
            <person name="Sun Q."/>
            <person name="Mori K."/>
        </authorList>
    </citation>
    <scope>NUCLEOTIDE SEQUENCE [LARGE SCALE GENOMIC DNA]</scope>
    <source>
        <strain evidence="13 14">CCM 7659</strain>
    </source>
</reference>
<dbReference type="Pfam" id="PF13193">
    <property type="entry name" value="AMP-binding_C"/>
    <property type="match status" value="1"/>
</dbReference>
<dbReference type="SUPFAM" id="SSF55729">
    <property type="entry name" value="Acyl-CoA N-acyltransferases (Nat)"/>
    <property type="match status" value="1"/>
</dbReference>
<sequence length="1420" mass="150017">MTITQSESDLLDVRAEIAAVLGVEANSLPADGDLVMHGLDSLRMMKLAGQWRKRGYDVDFARLVADPTVEAWTELLGDDAVPVEDDVVVVVDSSVASTPVESDGSGGALIDGERFPLAPMQHAYWVGRSDSHALGGVAAHLYLEFDGDALTSDDAAAKFTAAVTALADRHPMLRARVHADGTQSIGPMHPGSCAVHDLRAVTADEAEAELERRRDEGSHRMLPVDEGGMFRAELTLLPGGRSRIHLDVDMLAADAMSFRVLTDDLARLYLGEELAPLTSTYAELGAARQAGPVLESDLAWWRERIPGMPGAPELPTVDSVAAAATGGAGPARNVRLNHRIDAADRARLEAHAREHGVTPAAAVAAAFAEAVGTHAASPRFLLTVPMFDRDSADPHGDHPDLERVVGDFTTSLLVAVDLSRPATLAERAAQLRGEMRDAAVHGTVGGLDVLRELSRFHGEPVVSPIVFTSALGLGELFSPAVTEQFGEPSWIVSQGPQVLLDAQITEVAGGLLLNWDVRVSELQPGVAEAMFGYYVRVLDQLIAGDWDRPAPSPVDEQTLATRRETEAPLPSTDVFDVTLHGQFLAAAAGRADAPAVITDVRTWTHSELAAEARAIAGALLDVGVRAGDTVVVNLPRGGAQVAAAIGVLIAGAAYVPVAPTQPEARRERIATVAEPAAVLTDRPGDWSGSRAPVLDIDDATAHHPVPADRSRVSGEHLAYVLFTSGSTGLPKGVEVPHRAAVATLTDLVARLGLGAGDRTLMVSSLEFDLSVFDIFAPLAVGGAVVVPTENDDDDDTGTPSTPGARVDDWVRLLDQHQVTHLNCVPSILGMLLDLGPLAPSVREVIMGGDKVESSLIERVREHSPHCRVAGLGGATETAIHSTYCGPDDVPAGAAFVPYGHPLAGVRCRVVDERANDRPDLVPGELWIGGAGVASGYRGDPERTAERFVEHDGERWYRTGDVLRYLPGGFLDFLGRADHMVKVRGYRVELGEVEAALLRAPGVTGAVAWSDGRDLRAAVAATGDAAPAMTGEDLRAGLAGDLPPHMIPRSISVLDELPLTGNGKYDRAKVQVLTAPEAREAGTAPRTPLEEVVADILAGVLGLEAVGVHDDFLDLGGDSLQATRFVAELRDWLEVLELTVADVFARRTVAELAERIAGLAGIDDAVAEYLEVNAMSDDEVAAALARPGSAGAGAGSAAGSAVADAAGDAVGELPLVDRLTAEPMDPDAHAPVIHPWLTHPKSVFWEMLEASLEDVKTLIRDAQTGSPYGMRLGYFDGVPQFLFELYDPAQSELADPATGYVAAEGDIGMHLLVAPSDVRTPGFTAAVMLHIMRTAFTIAGVRRVVVEPDVRNVHVHQLNAAVGFTVAGDYPVGTKTARLSYCLREDFMRLTEGGRRPAEVAGVADAAELTDAAARVENVEA</sequence>
<evidence type="ECO:0000256" key="10">
    <source>
        <dbReference type="ARBA" id="ARBA00031122"/>
    </source>
</evidence>
<dbReference type="InterPro" id="IPR057737">
    <property type="entry name" value="Condensation_MtbB-like"/>
</dbReference>
<dbReference type="SMART" id="SM01006">
    <property type="entry name" value="AlcB"/>
    <property type="match status" value="1"/>
</dbReference>
<evidence type="ECO:0000256" key="1">
    <source>
        <dbReference type="ARBA" id="ARBA00001957"/>
    </source>
</evidence>
<keyword evidence="7" id="KW-0596">Phosphopantetheine</keyword>
<dbReference type="SUPFAM" id="SSF47336">
    <property type="entry name" value="ACP-like"/>
    <property type="match status" value="2"/>
</dbReference>
<keyword evidence="9" id="KW-0436">Ligase</keyword>
<evidence type="ECO:0000256" key="5">
    <source>
        <dbReference type="ARBA" id="ARBA00016743"/>
    </source>
</evidence>
<dbReference type="InterPro" id="IPR001242">
    <property type="entry name" value="Condensation_dom"/>
</dbReference>
<comment type="similarity">
    <text evidence="4">Belongs to the ATP-dependent AMP-binding enzyme family. MbtB subfamily.</text>
</comment>
<dbReference type="NCBIfam" id="TIGR01733">
    <property type="entry name" value="AA-adenyl-dom"/>
    <property type="match status" value="1"/>
</dbReference>
<dbReference type="Pfam" id="PF00501">
    <property type="entry name" value="AMP-binding"/>
    <property type="match status" value="1"/>
</dbReference>
<comment type="caution">
    <text evidence="13">The sequence shown here is derived from an EMBL/GenBank/DDBJ whole genome shotgun (WGS) entry which is preliminary data.</text>
</comment>
<dbReference type="Gene3D" id="3.30.559.30">
    <property type="entry name" value="Nonribosomal peptide synthetase, condensation domain"/>
    <property type="match status" value="1"/>
</dbReference>
<dbReference type="Gene3D" id="3.30.300.30">
    <property type="match status" value="1"/>
</dbReference>
<dbReference type="PANTHER" id="PTHR45527">
    <property type="entry name" value="NONRIBOSOMAL PEPTIDE SYNTHETASE"/>
    <property type="match status" value="1"/>
</dbReference>
<dbReference type="PROSITE" id="PS50075">
    <property type="entry name" value="CARRIER"/>
    <property type="match status" value="2"/>
</dbReference>
<evidence type="ECO:0000313" key="13">
    <source>
        <dbReference type="EMBL" id="MFB9261396.1"/>
    </source>
</evidence>
<protein>
    <recommendedName>
        <fullName evidence="6">Lysine N-acyltransferase MbtK</fullName>
    </recommendedName>
    <alternativeName>
        <fullName evidence="10">Mycobactin synthase protein K</fullName>
    </alternativeName>
    <alternativeName>
        <fullName evidence="11">Mycobactin synthetase protein B</fullName>
    </alternativeName>
    <alternativeName>
        <fullName evidence="5">Phenyloxazoline synthase MbtB</fullName>
    </alternativeName>
</protein>
<organism evidence="13 14">
    <name type="scientific">Dietzia aerolata</name>
    <dbReference type="NCBI Taxonomy" id="595984"/>
    <lineage>
        <taxon>Bacteria</taxon>
        <taxon>Bacillati</taxon>
        <taxon>Actinomycetota</taxon>
        <taxon>Actinomycetes</taxon>
        <taxon>Mycobacteriales</taxon>
        <taxon>Dietziaceae</taxon>
        <taxon>Dietzia</taxon>
    </lineage>
</organism>
<dbReference type="InterPro" id="IPR019432">
    <property type="entry name" value="Acyltransferase_MbtK/IucB-like"/>
</dbReference>
<dbReference type="InterPro" id="IPR009081">
    <property type="entry name" value="PP-bd_ACP"/>
</dbReference>
<comment type="function">
    <text evidence="2">Acyltransferase required for the direct transfer of medium- to long-chain fatty acyl moieties from a carrier protein (MbtL) on to the epsilon-amino group of lysine residue in the mycobactin core.</text>
</comment>
<comment type="cofactor">
    <cofactor evidence="1">
        <name>pantetheine 4'-phosphate</name>
        <dbReference type="ChEBI" id="CHEBI:47942"/>
    </cofactor>
</comment>
<dbReference type="PROSITE" id="PS00455">
    <property type="entry name" value="AMP_BINDING"/>
    <property type="match status" value="1"/>
</dbReference>
<evidence type="ECO:0000256" key="7">
    <source>
        <dbReference type="ARBA" id="ARBA00022450"/>
    </source>
</evidence>
<dbReference type="InterPro" id="IPR020806">
    <property type="entry name" value="PKS_PP-bd"/>
</dbReference>
<dbReference type="PANTHER" id="PTHR45527:SF10">
    <property type="entry name" value="PYOCHELIN SYNTHASE PCHF"/>
    <property type="match status" value="1"/>
</dbReference>
<keyword evidence="8" id="KW-0597">Phosphoprotein</keyword>
<dbReference type="InterPro" id="IPR036736">
    <property type="entry name" value="ACP-like_sf"/>
</dbReference>
<proteinExistence type="inferred from homology"/>
<dbReference type="Pfam" id="PF13523">
    <property type="entry name" value="Acetyltransf_8"/>
    <property type="match status" value="1"/>
</dbReference>
<dbReference type="CDD" id="cd19535">
    <property type="entry name" value="Cyc_NRPS"/>
    <property type="match status" value="1"/>
</dbReference>
<dbReference type="Pfam" id="PF00550">
    <property type="entry name" value="PP-binding"/>
    <property type="match status" value="2"/>
</dbReference>
<dbReference type="InterPro" id="IPR042099">
    <property type="entry name" value="ANL_N_sf"/>
</dbReference>
<evidence type="ECO:0000259" key="12">
    <source>
        <dbReference type="PROSITE" id="PS50075"/>
    </source>
</evidence>
<dbReference type="RefSeq" id="WP_380024323.1">
    <property type="nucleotide sequence ID" value="NZ_JBHMDY010000032.1"/>
</dbReference>
<dbReference type="Gene3D" id="3.40.50.12780">
    <property type="entry name" value="N-terminal domain of ligase-like"/>
    <property type="match status" value="1"/>
</dbReference>